<feature type="region of interest" description="Disordered" evidence="1">
    <location>
        <begin position="232"/>
        <end position="259"/>
    </location>
</feature>
<evidence type="ECO:0000313" key="3">
    <source>
        <dbReference type="Proteomes" id="UP000680206"/>
    </source>
</evidence>
<dbReference type="EMBL" id="JAGEPF010000028">
    <property type="protein sequence ID" value="MBO2463508.1"/>
    <property type="molecule type" value="Genomic_DNA"/>
</dbReference>
<dbReference type="Proteomes" id="UP000680206">
    <property type="component" value="Unassembled WGS sequence"/>
</dbReference>
<keyword evidence="3" id="KW-1185">Reference proteome</keyword>
<reference evidence="2 3" key="1">
    <citation type="submission" date="2021-03" db="EMBL/GenBank/DDBJ databases">
        <title>Actinomadura violae sp. nov., isolated from lichen in Thailand.</title>
        <authorList>
            <person name="Kanchanasin P."/>
            <person name="Saeng-In P."/>
            <person name="Phongsopitanun W."/>
            <person name="Yuki M."/>
            <person name="Kudo T."/>
            <person name="Ohkuma M."/>
            <person name="Tanasupawat S."/>
        </authorList>
    </citation>
    <scope>NUCLEOTIDE SEQUENCE [LARGE SCALE GENOMIC DNA]</scope>
    <source>
        <strain evidence="2 3">LCR2-06</strain>
    </source>
</reference>
<comment type="caution">
    <text evidence="2">The sequence shown here is derived from an EMBL/GenBank/DDBJ whole genome shotgun (WGS) entry which is preliminary data.</text>
</comment>
<name>A0ABS3S4K0_9ACTN</name>
<proteinExistence type="predicted"/>
<evidence type="ECO:0000313" key="2">
    <source>
        <dbReference type="EMBL" id="MBO2463508.1"/>
    </source>
</evidence>
<accession>A0ABS3S4K0</accession>
<evidence type="ECO:0000256" key="1">
    <source>
        <dbReference type="SAM" id="MobiDB-lite"/>
    </source>
</evidence>
<sequence>MLISEAIEEAWAALPEAAHDARLTSGNATIGRRPSDRVSRTLLRRILPDHVRRSWPRRVAVTVSETEAAEIGRHIRDAGPALVATVAWMKALEQAWHDAATTSGDRREQLLPIAWRLATEHGEPAVADIARREIALRYPGGVPSADGVRKVLSDPAEHERLSRRLAKVWAARKPPPDGSKTGARERIKALHECLGDEMALDWMSPAADARWAEVVADADIELWHADIVALDLSDGRPPPPPLRRRRTPQRQDRTKDRRLDQAIEERACSLLANRRKNRADLPGDARLLTDEIDRSAASLGLASAQHRAALIVGAEMAMGISASMPKNPGLPRAARSLNGYMARFLHKRSGGPADRTAHAMDDPLPRYVDRLWQRLHHHEASHLAIPDAEDLWSILRWTFYSVLKDATVRRPQAAMAPLREEQLQDAGRPDLSANLDQAVIAAAVVSIVESGRKLSGTDAVWRFAQACLSGDYTVSGEFREQWDSWCAATERTLPEGRPGQEHPDFAMACAYLAQNAPATRSDRP</sequence>
<dbReference type="RefSeq" id="WP_208248882.1">
    <property type="nucleotide sequence ID" value="NZ_JAGEPF010000028.1"/>
</dbReference>
<organism evidence="2 3">
    <name type="scientific">Actinomadura violacea</name>
    <dbReference type="NCBI Taxonomy" id="2819934"/>
    <lineage>
        <taxon>Bacteria</taxon>
        <taxon>Bacillati</taxon>
        <taxon>Actinomycetota</taxon>
        <taxon>Actinomycetes</taxon>
        <taxon>Streptosporangiales</taxon>
        <taxon>Thermomonosporaceae</taxon>
        <taxon>Actinomadura</taxon>
    </lineage>
</organism>
<feature type="compositionally biased region" description="Basic and acidic residues" evidence="1">
    <location>
        <begin position="249"/>
        <end position="259"/>
    </location>
</feature>
<gene>
    <name evidence="2" type="ORF">J4709_38660</name>
</gene>
<protein>
    <submittedName>
        <fullName evidence="2">Uncharacterized protein</fullName>
    </submittedName>
</protein>